<dbReference type="Pfam" id="PF00225">
    <property type="entry name" value="Kinesin"/>
    <property type="match status" value="1"/>
</dbReference>
<keyword evidence="9 14" id="KW-0067">ATP-binding</keyword>
<dbReference type="GO" id="GO:0007018">
    <property type="term" value="P:microtubule-based movement"/>
    <property type="evidence" value="ECO:0007669"/>
    <property type="project" value="InterPro"/>
</dbReference>
<feature type="compositionally biased region" description="Polar residues" evidence="18">
    <location>
        <begin position="1990"/>
        <end position="2001"/>
    </location>
</feature>
<feature type="compositionally biased region" description="Low complexity" evidence="18">
    <location>
        <begin position="2687"/>
        <end position="2698"/>
    </location>
</feature>
<evidence type="ECO:0000256" key="3">
    <source>
        <dbReference type="ARBA" id="ARBA00022448"/>
    </source>
</evidence>
<feature type="compositionally biased region" description="Pro residues" evidence="18">
    <location>
        <begin position="1793"/>
        <end position="1802"/>
    </location>
</feature>
<comment type="subcellular location">
    <subcellularLocation>
        <location evidence="1">Cytoplasm</location>
        <location evidence="1">Cytoskeleton</location>
    </subcellularLocation>
    <subcellularLocation>
        <location evidence="2">Endoplasmic reticulum membrane</location>
        <topology evidence="2">Peripheral membrane protein</topology>
        <orientation evidence="2">Cytoplasmic side</orientation>
    </subcellularLocation>
</comment>
<comment type="similarity">
    <text evidence="16">Belongs to the SEC16 family.</text>
</comment>
<evidence type="ECO:0000259" key="20">
    <source>
        <dbReference type="PROSITE" id="PS50303"/>
    </source>
</evidence>
<feature type="compositionally biased region" description="Polar residues" evidence="18">
    <location>
        <begin position="1957"/>
        <end position="1974"/>
    </location>
</feature>
<feature type="region of interest" description="Disordered" evidence="18">
    <location>
        <begin position="2302"/>
        <end position="2325"/>
    </location>
</feature>
<keyword evidence="5" id="KW-0493">Microtubule</keyword>
<evidence type="ECO:0000256" key="10">
    <source>
        <dbReference type="ARBA" id="ARBA00022892"/>
    </source>
</evidence>
<name>A0A8H5BVE7_9AGAR</name>
<dbReference type="InterPro" id="IPR024298">
    <property type="entry name" value="Sec16_Sec23-bd"/>
</dbReference>
<dbReference type="CDD" id="cd01369">
    <property type="entry name" value="KISc_KHC_KIF5"/>
    <property type="match status" value="1"/>
</dbReference>
<evidence type="ECO:0000256" key="15">
    <source>
        <dbReference type="PROSITE-ProRule" id="PRU00317"/>
    </source>
</evidence>
<dbReference type="InterPro" id="IPR027640">
    <property type="entry name" value="Kinesin-like_fam"/>
</dbReference>
<feature type="compositionally biased region" description="Low complexity" evidence="18">
    <location>
        <begin position="1572"/>
        <end position="1590"/>
    </location>
</feature>
<dbReference type="InterPro" id="IPR001313">
    <property type="entry name" value="Pumilio_RNA-bd_rpt"/>
</dbReference>
<evidence type="ECO:0000256" key="4">
    <source>
        <dbReference type="ARBA" id="ARBA00022490"/>
    </source>
</evidence>
<dbReference type="Pfam" id="PF12932">
    <property type="entry name" value="Sec16"/>
    <property type="match status" value="1"/>
</dbReference>
<dbReference type="OrthoDB" id="3176171at2759"/>
<feature type="coiled-coil region" evidence="17">
    <location>
        <begin position="808"/>
        <end position="925"/>
    </location>
</feature>
<evidence type="ECO:0000256" key="12">
    <source>
        <dbReference type="ARBA" id="ARBA00023175"/>
    </source>
</evidence>
<feature type="compositionally biased region" description="Polar residues" evidence="18">
    <location>
        <begin position="1803"/>
        <end position="1832"/>
    </location>
</feature>
<keyword evidence="16" id="KW-0472">Membrane</keyword>
<dbReference type="CDD" id="cd07920">
    <property type="entry name" value="Pumilio"/>
    <property type="match status" value="1"/>
</dbReference>
<feature type="region of interest" description="Disordered" evidence="18">
    <location>
        <begin position="1861"/>
        <end position="2011"/>
    </location>
</feature>
<dbReference type="GO" id="GO:0005789">
    <property type="term" value="C:endoplasmic reticulum membrane"/>
    <property type="evidence" value="ECO:0007669"/>
    <property type="project" value="UniProtKB-SubCell"/>
</dbReference>
<feature type="domain" description="PUM-HD" evidence="20">
    <location>
        <begin position="1152"/>
        <end position="1515"/>
    </location>
</feature>
<keyword evidence="10 16" id="KW-0931">ER-Golgi transport</keyword>
<reference evidence="21 22" key="1">
    <citation type="journal article" date="2020" name="ISME J.">
        <title>Uncovering the hidden diversity of litter-decomposition mechanisms in mushroom-forming fungi.</title>
        <authorList>
            <person name="Floudas D."/>
            <person name="Bentzer J."/>
            <person name="Ahren D."/>
            <person name="Johansson T."/>
            <person name="Persson P."/>
            <person name="Tunlid A."/>
        </authorList>
    </citation>
    <scope>NUCLEOTIDE SEQUENCE [LARGE SCALE GENOMIC DNA]</scope>
    <source>
        <strain evidence="21 22">CBS 101986</strain>
    </source>
</reference>
<dbReference type="InterPro" id="IPR001752">
    <property type="entry name" value="Kinesin_motor_dom"/>
</dbReference>
<feature type="repeat" description="Pumilio" evidence="15">
    <location>
        <begin position="1389"/>
        <end position="1424"/>
    </location>
</feature>
<feature type="compositionally biased region" description="Polar residues" evidence="18">
    <location>
        <begin position="2662"/>
        <end position="2671"/>
    </location>
</feature>
<dbReference type="PRINTS" id="PR00380">
    <property type="entry name" value="KINESINHEAVY"/>
</dbReference>
<dbReference type="Pfam" id="PF00806">
    <property type="entry name" value="PUF"/>
    <property type="match status" value="7"/>
</dbReference>
<feature type="region of interest" description="Disordered" evidence="18">
    <location>
        <begin position="2621"/>
        <end position="2648"/>
    </location>
</feature>
<dbReference type="SMART" id="SM00025">
    <property type="entry name" value="Pumilio"/>
    <property type="match status" value="7"/>
</dbReference>
<dbReference type="GO" id="GO:0005524">
    <property type="term" value="F:ATP binding"/>
    <property type="evidence" value="ECO:0007669"/>
    <property type="project" value="UniProtKB-UniRule"/>
</dbReference>
<evidence type="ECO:0000259" key="19">
    <source>
        <dbReference type="PROSITE" id="PS50067"/>
    </source>
</evidence>
<dbReference type="GO" id="GO:0016192">
    <property type="term" value="P:vesicle-mediated transport"/>
    <property type="evidence" value="ECO:0007669"/>
    <property type="project" value="UniProtKB-KW"/>
</dbReference>
<feature type="repeat" description="Pumilio" evidence="15">
    <location>
        <begin position="1317"/>
        <end position="1352"/>
    </location>
</feature>
<dbReference type="FunFam" id="3.40.850.10:FF:000031">
    <property type="entry name" value="Kinesin-like protein"/>
    <property type="match status" value="1"/>
</dbReference>
<feature type="compositionally biased region" description="Polar residues" evidence="18">
    <location>
        <begin position="1102"/>
        <end position="1134"/>
    </location>
</feature>
<feature type="coiled-coil region" evidence="17">
    <location>
        <begin position="459"/>
        <end position="563"/>
    </location>
</feature>
<dbReference type="SUPFAM" id="SSF52540">
    <property type="entry name" value="P-loop containing nucleoside triphosphate hydrolases"/>
    <property type="match status" value="1"/>
</dbReference>
<keyword evidence="16" id="KW-0653">Protein transport</keyword>
<feature type="repeat" description="Pumilio" evidence="15">
    <location>
        <begin position="1173"/>
        <end position="1208"/>
    </location>
</feature>
<dbReference type="InterPro" id="IPR024340">
    <property type="entry name" value="Sec16_CCD"/>
</dbReference>
<comment type="caution">
    <text evidence="21">The sequence shown here is derived from an EMBL/GenBank/DDBJ whole genome shotgun (WGS) entry which is preliminary data.</text>
</comment>
<feature type="repeat" description="Pumilio" evidence="15">
    <location>
        <begin position="1209"/>
        <end position="1245"/>
    </location>
</feature>
<evidence type="ECO:0000256" key="9">
    <source>
        <dbReference type="ARBA" id="ARBA00022840"/>
    </source>
</evidence>
<feature type="region of interest" description="Disordered" evidence="18">
    <location>
        <begin position="1522"/>
        <end position="1590"/>
    </location>
</feature>
<dbReference type="PANTHER" id="PTHR47968:SF75">
    <property type="entry name" value="CENTROMERE-ASSOCIATED PROTEIN E"/>
    <property type="match status" value="1"/>
</dbReference>
<gene>
    <name evidence="21" type="ORF">D9619_005520</name>
</gene>
<dbReference type="SUPFAM" id="SSF48371">
    <property type="entry name" value="ARM repeat"/>
    <property type="match status" value="1"/>
</dbReference>
<dbReference type="Proteomes" id="UP000567179">
    <property type="component" value="Unassembled WGS sequence"/>
</dbReference>
<feature type="repeat" description="Pumilio" evidence="15">
    <location>
        <begin position="1246"/>
        <end position="1281"/>
    </location>
</feature>
<sequence>MASSNNIKVVCRFRPVNAIEQREGGDIVVSFHENLQTTHLKSAQVSSGPEKDGFTFDRVFPMGTKQNEVFDYGVKDIVKDVLDGYNGTVFAYGQTGSGKTFTMMGADIDSEELRGIIPRITEQIFQSIVESDAHLEYLVKVSYMEIYLEKIRDLLAPQNDNLQVHEEKSKGVYVKNLSDYYVSSAAEVYEIMRTGGAARVVTSTNMNAESSRSHSIFLITIQQRNTETGAQKTGNLYLVDLAGSEKVGKTGASGQTLEEAKKINKSLSALGMVINALTDSKAKHIPYRDSKLTRILQESLGGNSRTTLIINCSPSSYNEAETLSTLRFGIRAKSIKNSARVNAELSPLELKGLLQKAQLANTSYQKYIASLEAELARWRAGEQVDEAQWIVPGKPGVPSSAAKKPPTSPTPSTPASVSRSMTPTIPSIEGLRSELESRPQTPTVVGLDKDEREDFLKRENELSDALAEKESNLVAAEKLVKELREELTFLKEQEAGLNKENKAMSSQLNDLRLQVERLDYENKEGLITVDILKEQSTDAKSELEDVRRQLAELKAAQKDSSAEDKEKRKQEKMAMMMAKFDTQGAFSEKDEQLRQILTKLDNIDQESTDAILSPDDLIAVRRQLLEGQTLLRETVDRLRQSQEENEKLTRRRDDLESRVTTLETEYEELLEKTIHDEEVNNVDVGDLMADLKDKLELQYAAKRNALLNEVADLKQQLEERTNETRTLNASIDSLKSVNEELKRAFAVTSAGIEGGKNLAESAQDLERTRKAINVQLAEFDGVKKSLIHDLQNRCEKVPSLVTIGLTSLPNLFQQVVELEIQLDEMKEQYSNVIRNSNNKAQQKKMSFLERNLEQLTLVQKQLVDQNSSLKKEAGIAERKLLARNERIQNLEALLQDADRRLSIQNQKFETQLQAVKERLDQARDLNLPFSVDLLRNQVLLDLCSTHLDFVMLPNWNGYDGSSPFVHAIPSKEGGFLPFPPPHFIPFTGFAFPEPGVHFVAPQAEHFADHSLVFDPHAGQRPLQPYIVDGIHGGYFYPPAHPPFSDHVPQPLQPHHPPVYMHDPRLPITFEVANPPPVPFYYPPVQPAPPPPAIQSSPSSQQTHVPQHSTVPLSKSSTPQRKLIHRQSNSVSTGKAPSPAYLHRRNNTWLPTQRSSFLEQFRNSRNDEDWSLKAIFGHVVEFSIDQHGSRFIQAQLETATECEKAIVFSELYPRDVDKLVRDVFGNYVLQKFLELGTDGQKSCLVKSIEQQVYALSTHIYGCRVVQKALDSVSEEHQASIVCGLSPRILECIKDAHGNHVVQKIVEVVPPKRLNFLQRICDNIFELSTHPYGCRVLQRSLEHLPQSFAQPLLDAILQHATQLMKDQYGNYVIQFILEHGHDRYKSKILSFIKGRLISLSCHKYASNVCEKCLMFSDSQTRKDLIDELIGSSVPSSKSLLPSMAKDPYGSVEAAASLFGSEDSGSDLFATLGANGSPVPPPPPGADLFFNTTPSESEAGVSDDVYGEQYAHESSVFLSEDQIGVSNGQQASATEEWNPSPSFVPGSHSADVSSAHSGGVMVDPAQHSSSPYETYGYNNNGGQPQPSNPASAYSNYGYSASTTSYSSYSAYDPPPAKTLPTRSVYDTYTPPAPQANYQTYEPYKAQAPNGTAYDAYATSVATSSPYNPPAASQIASHVQHDTQPYGESYKQAPQPQRSPYDPPAHARNTTEIPANTYPASMYSPPAAVPPPGIVQHHTLTSPPPPPPPIKSTITRPKVSNAYDPPFPAINARRPTRPAVSQQFQAQYQAPLEQYTQPPPQMPPPRSTTSHSQYSEDFNTRSSPPRNETRVTTPPTMTHLDYFPPQSSDWLTEETVQDLSKDTHFGLNAGELNSSDPEEEPVSTYPPRSRPASTKPLSPPRPFSELSPTLIPLPDSPSPEHNLYVPKKPSSPTPKAPTSEHERKKSIPSRDVKYDPYAPKTTHNMHNNYIPRTSSPLSLPNGHTPDIQKPTGPPTRSNLNSSNSGPIPKPLNPASFHSTYALEHDVSRQAEPKLVPSDNLNRHLGAQYAPSPSLIGANDPLSRTSARAPVISFGFGGKLVTCFHGMPGLNAGFDVAFSSRTSSELKIRAVSKLTPELSHTTSYPGPLLSDFGTSSISLVRQNTQTQAKTKKASVLSYLSDRITELEQGVGYLGSAEKQTAEDKIVLIKLLKVMVESDGRLLGTPQAETAVRAALVPRIDVGSSVLQDAVTLQATYTSPSLDDTPITVTTLRSSALDKIEELLLQGDRRQAYQYAMGEKLWAHAMIIASSIDKESWKEVAHDFLRTELGTKEDTPSNPSKGNTVAVPSQPHSRESLRVAYSLFSGSGAAAVHELVGQSLLQRSLGRLPPPVPLPATTPRTPNFAAIPPSNMYPPVPPESLSKWADTAAMIISSPLSTDYAAALTALGDQLLANNLVEAAHACYLLSPQTSLVGGLGSPAARMTLVGTKNPGKAAKDKDSIIFSEIFEFAMSLVPTVKGQEAFHGLVQLQAYRFMRAVEIAEHGDLQLANRYCDAITACLSHTPSYGNIVLLEQLQGLQQRLSGVFHGDKSNSWIGGKISKPSLDSIGGWLEGRFTKLVTGDSEDDAAPKDSKPADQPFAAFSHYSTISSTTPSARSSPAPPSAGVTHPPPQRTASAMATATPYMPQYQQERSSSAMGYTRQRPPVHTGANGSQTSSLASSQSSPVGFGGANQYNPSGRETSIDDELETPIQGSSWWQQSEASNSTPTNATFLKVDERSISQSDDGFISLMDSNSYSVGPSTPISTSSRYNNDEDEEDDLGLGNSKRTTPKPEADAAGSKTPESDKAASPAAEKPAAAPAAAATGGSWFKIGGWFKKADAAPGPVKANLGNENAFYYDEVQKRWINKKAGAEPPKPAAPPPPPSRTQSASPGMGMSGGPKPPASTTPPPVRSASAVDLGAGEPPKAPMRIRSNLAPPIPAESAPSTPTGSRLTPGAPPPARPRSQAAKRNIRSRYVDILQQEGPAA</sequence>
<comment type="similarity">
    <text evidence="14">Belongs to the TRAFAC class myosin-kinesin ATPase superfamily. Kinesin family.</text>
</comment>
<keyword evidence="22" id="KW-1185">Reference proteome</keyword>
<evidence type="ECO:0000256" key="6">
    <source>
        <dbReference type="ARBA" id="ARBA00022737"/>
    </source>
</evidence>
<dbReference type="PANTHER" id="PTHR47968">
    <property type="entry name" value="CENTROMERE PROTEIN E"/>
    <property type="match status" value="1"/>
</dbReference>
<dbReference type="GO" id="GO:0003723">
    <property type="term" value="F:RNA binding"/>
    <property type="evidence" value="ECO:0007669"/>
    <property type="project" value="InterPro"/>
</dbReference>
<evidence type="ECO:0000256" key="16">
    <source>
        <dbReference type="RuleBase" id="RU364101"/>
    </source>
</evidence>
<keyword evidence="4" id="KW-0963">Cytoplasm</keyword>
<feature type="compositionally biased region" description="Pro residues" evidence="18">
    <location>
        <begin position="2887"/>
        <end position="2898"/>
    </location>
</feature>
<evidence type="ECO:0000256" key="17">
    <source>
        <dbReference type="SAM" id="Coils"/>
    </source>
</evidence>
<dbReference type="PROSITE" id="PS50303">
    <property type="entry name" value="PUM_HD"/>
    <property type="match status" value="1"/>
</dbReference>
<keyword evidence="12 14" id="KW-0505">Motor protein</keyword>
<evidence type="ECO:0000256" key="7">
    <source>
        <dbReference type="ARBA" id="ARBA00022741"/>
    </source>
</evidence>
<feature type="compositionally biased region" description="Pro residues" evidence="18">
    <location>
        <begin position="1082"/>
        <end position="1092"/>
    </location>
</feature>
<dbReference type="SMART" id="SM00129">
    <property type="entry name" value="KISc"/>
    <property type="match status" value="1"/>
</dbReference>
<feature type="region of interest" description="Disordered" evidence="18">
    <location>
        <begin position="389"/>
        <end position="452"/>
    </location>
</feature>
<dbReference type="CDD" id="cd23649">
    <property type="entry name" value="Khc_CBD_cc"/>
    <property type="match status" value="1"/>
</dbReference>
<keyword evidence="16" id="KW-0072">Autophagy</keyword>
<keyword evidence="3 16" id="KW-0813">Transport</keyword>
<feature type="region of interest" description="Disordered" evidence="18">
    <location>
        <begin position="2765"/>
        <end position="2837"/>
    </location>
</feature>
<dbReference type="InterPro" id="IPR036961">
    <property type="entry name" value="Kinesin_motor_dom_sf"/>
</dbReference>
<evidence type="ECO:0000256" key="1">
    <source>
        <dbReference type="ARBA" id="ARBA00004245"/>
    </source>
</evidence>
<dbReference type="Gene3D" id="1.25.40.1030">
    <property type="match status" value="1"/>
</dbReference>
<feature type="compositionally biased region" description="Polar residues" evidence="18">
    <location>
        <begin position="1775"/>
        <end position="1784"/>
    </location>
</feature>
<feature type="domain" description="Kinesin motor" evidence="19">
    <location>
        <begin position="6"/>
        <end position="335"/>
    </location>
</feature>
<feature type="compositionally biased region" description="Low complexity" evidence="18">
    <location>
        <begin position="2821"/>
        <end position="2837"/>
    </location>
</feature>
<dbReference type="GO" id="GO:0008017">
    <property type="term" value="F:microtubule binding"/>
    <property type="evidence" value="ECO:0007669"/>
    <property type="project" value="InterPro"/>
</dbReference>
<keyword evidence="13" id="KW-0206">Cytoskeleton</keyword>
<evidence type="ECO:0000256" key="14">
    <source>
        <dbReference type="PROSITE-ProRule" id="PRU00283"/>
    </source>
</evidence>
<dbReference type="Gene3D" id="1.25.10.10">
    <property type="entry name" value="Leucine-rich Repeat Variant"/>
    <property type="match status" value="1"/>
</dbReference>
<evidence type="ECO:0000313" key="21">
    <source>
        <dbReference type="EMBL" id="KAF5330302.1"/>
    </source>
</evidence>
<dbReference type="InterPro" id="IPR033712">
    <property type="entry name" value="Pumilio_RNA-bd"/>
</dbReference>
<dbReference type="Gene3D" id="3.40.850.10">
    <property type="entry name" value="Kinesin motor domain"/>
    <property type="match status" value="1"/>
</dbReference>
<feature type="coiled-coil region" evidence="17">
    <location>
        <begin position="631"/>
        <end position="672"/>
    </location>
</feature>
<dbReference type="Pfam" id="PF12931">
    <property type="entry name" value="TPR_Sec16"/>
    <property type="match status" value="1"/>
</dbReference>
<dbReference type="GO" id="GO:0015031">
    <property type="term" value="P:protein transport"/>
    <property type="evidence" value="ECO:0007669"/>
    <property type="project" value="UniProtKB-KW"/>
</dbReference>
<dbReference type="PROSITE" id="PS50067">
    <property type="entry name" value="KINESIN_MOTOR_2"/>
    <property type="match status" value="1"/>
</dbReference>
<dbReference type="GO" id="GO:0003777">
    <property type="term" value="F:microtubule motor activity"/>
    <property type="evidence" value="ECO:0007669"/>
    <property type="project" value="InterPro"/>
</dbReference>
<evidence type="ECO:0000256" key="13">
    <source>
        <dbReference type="ARBA" id="ARBA00023212"/>
    </source>
</evidence>
<evidence type="ECO:0000313" key="22">
    <source>
        <dbReference type="Proteomes" id="UP000567179"/>
    </source>
</evidence>
<evidence type="ECO:0000256" key="18">
    <source>
        <dbReference type="SAM" id="MobiDB-lite"/>
    </source>
</evidence>
<proteinExistence type="inferred from homology"/>
<dbReference type="InterPro" id="IPR033133">
    <property type="entry name" value="PUM-HD"/>
</dbReference>
<keyword evidence="11 17" id="KW-0175">Coiled coil</keyword>
<feature type="region of interest" description="Disordered" evidence="18">
    <location>
        <begin position="1660"/>
        <end position="1842"/>
    </location>
</feature>
<dbReference type="InterPro" id="IPR016024">
    <property type="entry name" value="ARM-type_fold"/>
</dbReference>
<comment type="function">
    <text evidence="16">Involved in the initiation of assembly of the COPII coat required for the formation of transport vesicles from the endoplasmic reticulum (ER) and the selection of cargo molecules. Also involved in autophagy.</text>
</comment>
<feature type="compositionally biased region" description="Polar residues" evidence="18">
    <location>
        <begin position="2765"/>
        <end position="2784"/>
    </location>
</feature>
<accession>A0A8H5BVE7</accession>
<dbReference type="GO" id="GO:0006914">
    <property type="term" value="P:autophagy"/>
    <property type="evidence" value="ECO:0007669"/>
    <property type="project" value="UniProtKB-KW"/>
</dbReference>
<feature type="region of interest" description="Disordered" evidence="18">
    <location>
        <begin position="1082"/>
        <end position="1141"/>
    </location>
</feature>
<evidence type="ECO:0000256" key="8">
    <source>
        <dbReference type="ARBA" id="ARBA00022824"/>
    </source>
</evidence>
<evidence type="ECO:0000256" key="2">
    <source>
        <dbReference type="ARBA" id="ARBA00004397"/>
    </source>
</evidence>
<feature type="region of interest" description="Disordered" evidence="18">
    <location>
        <begin position="2662"/>
        <end position="2717"/>
    </location>
</feature>
<evidence type="ECO:0000256" key="5">
    <source>
        <dbReference type="ARBA" id="ARBA00022701"/>
    </source>
</evidence>
<dbReference type="PROSITE" id="PS50302">
    <property type="entry name" value="PUM"/>
    <property type="match status" value="6"/>
</dbReference>
<feature type="compositionally biased region" description="Low complexity" evidence="18">
    <location>
        <begin position="2621"/>
        <end position="2632"/>
    </location>
</feature>
<keyword evidence="7 14" id="KW-0547">Nucleotide-binding</keyword>
<feature type="compositionally biased region" description="Polar residues" evidence="18">
    <location>
        <begin position="1522"/>
        <end position="1538"/>
    </location>
</feature>
<protein>
    <recommendedName>
        <fullName evidence="16">Protein transport protein sec16</fullName>
    </recommendedName>
</protein>
<dbReference type="GO" id="GO:0005874">
    <property type="term" value="C:microtubule"/>
    <property type="evidence" value="ECO:0007669"/>
    <property type="project" value="UniProtKB-KW"/>
</dbReference>
<feature type="compositionally biased region" description="Pro residues" evidence="18">
    <location>
        <begin position="2913"/>
        <end position="2924"/>
    </location>
</feature>
<dbReference type="CDD" id="cd09233">
    <property type="entry name" value="ACE1-Sec16-like"/>
    <property type="match status" value="1"/>
</dbReference>
<keyword evidence="8 16" id="KW-0256">Endoplasmic reticulum</keyword>
<feature type="compositionally biased region" description="Polar residues" evidence="18">
    <location>
        <begin position="2310"/>
        <end position="2325"/>
    </location>
</feature>
<feature type="coiled-coil region" evidence="17">
    <location>
        <begin position="703"/>
        <end position="730"/>
    </location>
</feature>
<feature type="region of interest" description="Disordered" evidence="18">
    <location>
        <begin position="2880"/>
        <end position="3000"/>
    </location>
</feature>
<evidence type="ECO:0000256" key="11">
    <source>
        <dbReference type="ARBA" id="ARBA00023054"/>
    </source>
</evidence>
<dbReference type="InterPro" id="IPR027417">
    <property type="entry name" value="P-loop_NTPase"/>
</dbReference>
<feature type="repeat" description="Pumilio" evidence="15">
    <location>
        <begin position="1353"/>
        <end position="1388"/>
    </location>
</feature>
<organism evidence="21 22">
    <name type="scientific">Psilocybe cf. subviscida</name>
    <dbReference type="NCBI Taxonomy" id="2480587"/>
    <lineage>
        <taxon>Eukaryota</taxon>
        <taxon>Fungi</taxon>
        <taxon>Dikarya</taxon>
        <taxon>Basidiomycota</taxon>
        <taxon>Agaricomycotina</taxon>
        <taxon>Agaricomycetes</taxon>
        <taxon>Agaricomycetidae</taxon>
        <taxon>Agaricales</taxon>
        <taxon>Agaricineae</taxon>
        <taxon>Strophariaceae</taxon>
        <taxon>Psilocybe</taxon>
    </lineage>
</organism>
<keyword evidence="6" id="KW-0677">Repeat</keyword>
<dbReference type="InterPro" id="IPR011989">
    <property type="entry name" value="ARM-like"/>
</dbReference>
<dbReference type="EMBL" id="JAACJJ010000001">
    <property type="protein sequence ID" value="KAF5330302.1"/>
    <property type="molecule type" value="Genomic_DNA"/>
</dbReference>
<feature type="region of interest" description="Disordered" evidence="18">
    <location>
        <begin position="1467"/>
        <end position="1497"/>
    </location>
</feature>
<feature type="binding site" evidence="14">
    <location>
        <begin position="93"/>
        <end position="100"/>
    </location>
    <ligand>
        <name>ATP</name>
        <dbReference type="ChEBI" id="CHEBI:30616"/>
    </ligand>
</feature>
<feature type="compositionally biased region" description="Basic and acidic residues" evidence="18">
    <location>
        <begin position="1934"/>
        <end position="1950"/>
    </location>
</feature>
<dbReference type="InterPro" id="IPR059182">
    <property type="entry name" value="Khc_C"/>
</dbReference>